<gene>
    <name evidence="1" type="ORF">T190115A13A_210011</name>
</gene>
<keyword evidence="2" id="KW-1185">Reference proteome</keyword>
<accession>A0ABM9PL89</accession>
<dbReference type="EMBL" id="CAXJRC010000013">
    <property type="protein sequence ID" value="CAL2106357.1"/>
    <property type="molecule type" value="Genomic_DNA"/>
</dbReference>
<name>A0ABM9PL89_9FLAO</name>
<dbReference type="RefSeq" id="WP_348738125.1">
    <property type="nucleotide sequence ID" value="NZ_CAXJRC010000013.1"/>
</dbReference>
<dbReference type="Proteomes" id="UP001497602">
    <property type="component" value="Unassembled WGS sequence"/>
</dbReference>
<evidence type="ECO:0000313" key="2">
    <source>
        <dbReference type="Proteomes" id="UP001497602"/>
    </source>
</evidence>
<sequence length="156" mass="17715">MSKTKTLFEVEGFDVLQKKIKRLDKDKSKRKEVLKILGQVANPTLKAARRLAPVSSKAHYQKRKGQIFGVVISPGTGKRSLGKQSMKRASDPMIYVSPTSTKRADGWYLRQFVLRGTKKIKANPFLDKAYQETKGGVVKDAEKRVARYFQKRIDSL</sequence>
<evidence type="ECO:0008006" key="3">
    <source>
        <dbReference type="Google" id="ProtNLM"/>
    </source>
</evidence>
<evidence type="ECO:0000313" key="1">
    <source>
        <dbReference type="EMBL" id="CAL2106357.1"/>
    </source>
</evidence>
<dbReference type="InterPro" id="IPR010064">
    <property type="entry name" value="HK97-gp10_tail"/>
</dbReference>
<proteinExistence type="predicted"/>
<reference evidence="1 2" key="1">
    <citation type="submission" date="2024-05" db="EMBL/GenBank/DDBJ databases">
        <authorList>
            <person name="Duchaud E."/>
        </authorList>
    </citation>
    <scope>NUCLEOTIDE SEQUENCE [LARGE SCALE GENOMIC DNA]</scope>
    <source>
        <strain evidence="1">Ena-SAMPLE-TAB-13-05-2024-13:56:06:370-140305</strain>
    </source>
</reference>
<dbReference type="NCBIfam" id="TIGR01725">
    <property type="entry name" value="phge_HK97_gp10"/>
    <property type="match status" value="1"/>
</dbReference>
<protein>
    <recommendedName>
        <fullName evidence="3">Phage protein, HK97 gp10 family</fullName>
    </recommendedName>
</protein>
<organism evidence="1 2">
    <name type="scientific">Tenacibaculum vairaonense</name>
    <dbReference type="NCBI Taxonomy" id="3137860"/>
    <lineage>
        <taxon>Bacteria</taxon>
        <taxon>Pseudomonadati</taxon>
        <taxon>Bacteroidota</taxon>
        <taxon>Flavobacteriia</taxon>
        <taxon>Flavobacteriales</taxon>
        <taxon>Flavobacteriaceae</taxon>
        <taxon>Tenacibaculum</taxon>
    </lineage>
</organism>
<comment type="caution">
    <text evidence="1">The sequence shown here is derived from an EMBL/GenBank/DDBJ whole genome shotgun (WGS) entry which is preliminary data.</text>
</comment>